<dbReference type="SUPFAM" id="SSF51338">
    <property type="entry name" value="Composite domain of metallo-dependent hydrolases"/>
    <property type="match status" value="1"/>
</dbReference>
<dbReference type="InterPro" id="IPR011059">
    <property type="entry name" value="Metal-dep_hydrolase_composite"/>
</dbReference>
<proteinExistence type="predicted"/>
<dbReference type="PANTHER" id="PTHR11647">
    <property type="entry name" value="HYDRANTOINASE/DIHYDROPYRIMIDINASE FAMILY MEMBER"/>
    <property type="match status" value="1"/>
</dbReference>
<name>A0A7X0EEJ7_9PROT</name>
<dbReference type="CDD" id="cd01297">
    <property type="entry name" value="D-aminoacylase"/>
    <property type="match status" value="1"/>
</dbReference>
<reference evidence="3 4" key="1">
    <citation type="submission" date="2020-08" db="EMBL/GenBank/DDBJ databases">
        <title>Genomic Encyclopedia of Type Strains, Phase IV (KMG-IV): sequencing the most valuable type-strain genomes for metagenomic binning, comparative biology and taxonomic classification.</title>
        <authorList>
            <person name="Goeker M."/>
        </authorList>
    </citation>
    <scope>NUCLEOTIDE SEQUENCE [LARGE SCALE GENOMIC DNA]</scope>
    <source>
        <strain evidence="3 4">DSM 22198</strain>
    </source>
</reference>
<dbReference type="EMBL" id="JACIIZ010000006">
    <property type="protein sequence ID" value="MBB6252136.1"/>
    <property type="molecule type" value="Genomic_DNA"/>
</dbReference>
<evidence type="ECO:0000313" key="4">
    <source>
        <dbReference type="Proteomes" id="UP000539175"/>
    </source>
</evidence>
<dbReference type="GO" id="GO:0005829">
    <property type="term" value="C:cytosol"/>
    <property type="evidence" value="ECO:0007669"/>
    <property type="project" value="TreeGrafter"/>
</dbReference>
<gene>
    <name evidence="3" type="ORF">FHS74_002696</name>
</gene>
<dbReference type="InterPro" id="IPR050378">
    <property type="entry name" value="Metallo-dep_Hydrolases_sf"/>
</dbReference>
<dbReference type="Gene3D" id="3.20.20.140">
    <property type="entry name" value="Metal-dependent hydrolases"/>
    <property type="match status" value="2"/>
</dbReference>
<dbReference type="RefSeq" id="WP_184801159.1">
    <property type="nucleotide sequence ID" value="NZ_JACIIZ010000006.1"/>
</dbReference>
<dbReference type="Proteomes" id="UP000539175">
    <property type="component" value="Unassembled WGS sequence"/>
</dbReference>
<feature type="signal peptide" evidence="1">
    <location>
        <begin position="1"/>
        <end position="24"/>
    </location>
</feature>
<dbReference type="Pfam" id="PF07969">
    <property type="entry name" value="Amidohydro_3"/>
    <property type="match status" value="1"/>
</dbReference>
<dbReference type="InterPro" id="IPR032466">
    <property type="entry name" value="Metal_Hydrolase"/>
</dbReference>
<dbReference type="SUPFAM" id="SSF51556">
    <property type="entry name" value="Metallo-dependent hydrolases"/>
    <property type="match status" value="1"/>
</dbReference>
<dbReference type="PANTHER" id="PTHR11647:SF1">
    <property type="entry name" value="COLLAPSIN RESPONSE MEDIATOR PROTEIN"/>
    <property type="match status" value="1"/>
</dbReference>
<keyword evidence="1" id="KW-0732">Signal</keyword>
<comment type="caution">
    <text evidence="3">The sequence shown here is derived from an EMBL/GenBank/DDBJ whole genome shotgun (WGS) entry which is preliminary data.</text>
</comment>
<evidence type="ECO:0000256" key="1">
    <source>
        <dbReference type="SAM" id="SignalP"/>
    </source>
</evidence>
<evidence type="ECO:0000313" key="3">
    <source>
        <dbReference type="EMBL" id="MBB6252136.1"/>
    </source>
</evidence>
<dbReference type="Gene3D" id="2.30.40.10">
    <property type="entry name" value="Urease, subunit C, domain 1"/>
    <property type="match status" value="1"/>
</dbReference>
<accession>A0A7X0EEJ7</accession>
<dbReference type="GO" id="GO:0047420">
    <property type="term" value="F:N-acyl-D-amino-acid deacylase activity"/>
    <property type="evidence" value="ECO:0007669"/>
    <property type="project" value="UniProtKB-EC"/>
</dbReference>
<organism evidence="3 4">
    <name type="scientific">Nitrospirillum iridis</name>
    <dbReference type="NCBI Taxonomy" id="765888"/>
    <lineage>
        <taxon>Bacteria</taxon>
        <taxon>Pseudomonadati</taxon>
        <taxon>Pseudomonadota</taxon>
        <taxon>Alphaproteobacteria</taxon>
        <taxon>Rhodospirillales</taxon>
        <taxon>Azospirillaceae</taxon>
        <taxon>Nitrospirillum</taxon>
    </lineage>
</organism>
<evidence type="ECO:0000259" key="2">
    <source>
        <dbReference type="Pfam" id="PF07969"/>
    </source>
</evidence>
<dbReference type="EC" id="3.5.1.81" evidence="3"/>
<keyword evidence="3" id="KW-0378">Hydrolase</keyword>
<sequence>MKQNLAVTSVLALSLCAAAGPSSASPAQHDVLIQGGTIYDGTGGEPYVGDVAIDQDRISYVGPHQAMTAKRVIDARGRAVSPGFINMLSQAQESLLVDGRGESDLVQGVTLEVTGEGTSMGPLSDAMAERDRQRQGDTKFPITWRSLGDYLQTLEKKGISLNIASMVGAATVRDYVLGEGDVQPGSEQLGRMQELVRQAMTDGALGVSSALIYAPGTFAKTPELIALATEAGRCGGIYITHMRSEGNDLLGALDETIAIAKASGAPAEVYHLKVAGKANWSKLDAALGKIEGARAAGVRLTADLYPYTAGATGFDAAMPHWVLDGGLEAWIARLKDPEARARVVKEMQNPPPGFESALVASGPEGALLLQFKNEKLKPLTGKTLAEVAKARGVSPEEAVIDLVIEDGSRIGVAYTVMSEDNVRKEIAQPWVSFASDEAATAPEGVFLRSAQHPRAYGTFAKVLAHYVRDEKIVPLKDAIHRLSGLPAANLSLKDRGLLKQGYFADVVVFDPATIQDHATFANAQQLATGVQYVFVNGGAALDDGKVTPARAGRVVRGQGWRGWPNGGCRSSSKDWPWVWG</sequence>
<keyword evidence="4" id="KW-1185">Reference proteome</keyword>
<dbReference type="GO" id="GO:0016812">
    <property type="term" value="F:hydrolase activity, acting on carbon-nitrogen (but not peptide) bonds, in cyclic amides"/>
    <property type="evidence" value="ECO:0007669"/>
    <property type="project" value="TreeGrafter"/>
</dbReference>
<dbReference type="InterPro" id="IPR013108">
    <property type="entry name" value="Amidohydro_3"/>
</dbReference>
<protein>
    <submittedName>
        <fullName evidence="3">N-acyl-D-amino-acid deacylase</fullName>
        <ecNumber evidence="3">3.5.1.81</ecNumber>
    </submittedName>
</protein>
<dbReference type="AlphaFoldDB" id="A0A7X0EEJ7"/>
<feature type="domain" description="Amidohydrolase 3" evidence="2">
    <location>
        <begin position="71"/>
        <end position="537"/>
    </location>
</feature>
<feature type="chain" id="PRO_5030693451" evidence="1">
    <location>
        <begin position="25"/>
        <end position="580"/>
    </location>
</feature>